<feature type="domain" description="Solute-binding protein family 5" evidence="6">
    <location>
        <begin position="64"/>
        <end position="439"/>
    </location>
</feature>
<accession>A3TUT6</accession>
<dbReference type="Proteomes" id="UP000004318">
    <property type="component" value="Unassembled WGS sequence"/>
</dbReference>
<keyword evidence="8" id="KW-1185">Reference proteome</keyword>
<dbReference type="Gene3D" id="3.10.105.10">
    <property type="entry name" value="Dipeptide-binding Protein, Domain 3"/>
    <property type="match status" value="1"/>
</dbReference>
<evidence type="ECO:0000259" key="6">
    <source>
        <dbReference type="Pfam" id="PF00496"/>
    </source>
</evidence>
<evidence type="ECO:0000256" key="1">
    <source>
        <dbReference type="ARBA" id="ARBA00004418"/>
    </source>
</evidence>
<protein>
    <submittedName>
        <fullName evidence="7">Putative binding-protein-dependent transport protein (Periplasmic)</fullName>
    </submittedName>
</protein>
<dbReference type="CDD" id="cd08498">
    <property type="entry name" value="PBP2_NikA_DppA_OppA_like_2"/>
    <property type="match status" value="1"/>
</dbReference>
<dbReference type="Pfam" id="PF00496">
    <property type="entry name" value="SBP_bac_5"/>
    <property type="match status" value="1"/>
</dbReference>
<proteinExistence type="inferred from homology"/>
<keyword evidence="4 5" id="KW-0732">Signal</keyword>
<dbReference type="GO" id="GO:1904680">
    <property type="term" value="F:peptide transmembrane transporter activity"/>
    <property type="evidence" value="ECO:0007669"/>
    <property type="project" value="TreeGrafter"/>
</dbReference>
<feature type="signal peptide" evidence="5">
    <location>
        <begin position="1"/>
        <end position="20"/>
    </location>
</feature>
<evidence type="ECO:0000256" key="3">
    <source>
        <dbReference type="ARBA" id="ARBA00022448"/>
    </source>
</evidence>
<name>A3TUT6_PSEBH</name>
<evidence type="ECO:0000256" key="2">
    <source>
        <dbReference type="ARBA" id="ARBA00005695"/>
    </source>
</evidence>
<dbReference type="GO" id="GO:0043190">
    <property type="term" value="C:ATP-binding cassette (ABC) transporter complex"/>
    <property type="evidence" value="ECO:0007669"/>
    <property type="project" value="InterPro"/>
</dbReference>
<dbReference type="SUPFAM" id="SSF53850">
    <property type="entry name" value="Periplasmic binding protein-like II"/>
    <property type="match status" value="1"/>
</dbReference>
<comment type="similarity">
    <text evidence="2">Belongs to the bacterial solute-binding protein 5 family.</text>
</comment>
<dbReference type="InterPro" id="IPR039424">
    <property type="entry name" value="SBP_5"/>
</dbReference>
<dbReference type="STRING" id="252305.OB2597_09069"/>
<dbReference type="GO" id="GO:0030288">
    <property type="term" value="C:outer membrane-bounded periplasmic space"/>
    <property type="evidence" value="ECO:0007669"/>
    <property type="project" value="UniProtKB-ARBA"/>
</dbReference>
<evidence type="ECO:0000256" key="5">
    <source>
        <dbReference type="SAM" id="SignalP"/>
    </source>
</evidence>
<dbReference type="PANTHER" id="PTHR30290:SF9">
    <property type="entry name" value="OLIGOPEPTIDE-BINDING PROTEIN APPA"/>
    <property type="match status" value="1"/>
</dbReference>
<comment type="subcellular location">
    <subcellularLocation>
        <location evidence="1">Periplasm</location>
    </subcellularLocation>
</comment>
<dbReference type="AlphaFoldDB" id="A3TUT6"/>
<dbReference type="PANTHER" id="PTHR30290">
    <property type="entry name" value="PERIPLASMIC BINDING COMPONENT OF ABC TRANSPORTER"/>
    <property type="match status" value="1"/>
</dbReference>
<dbReference type="InterPro" id="IPR030678">
    <property type="entry name" value="Peptide/Ni-bd"/>
</dbReference>
<dbReference type="Gene3D" id="3.90.76.10">
    <property type="entry name" value="Dipeptide-binding Protein, Domain 1"/>
    <property type="match status" value="1"/>
</dbReference>
<organism evidence="7 8">
    <name type="scientific">Pseudooceanicola batsensis (strain ATCC BAA-863 / DSM 15984 / KCTC 12145 / HTCC2597)</name>
    <name type="common">Oceanicola batsensis</name>
    <dbReference type="NCBI Taxonomy" id="252305"/>
    <lineage>
        <taxon>Bacteria</taxon>
        <taxon>Pseudomonadati</taxon>
        <taxon>Pseudomonadota</taxon>
        <taxon>Alphaproteobacteria</taxon>
        <taxon>Rhodobacterales</taxon>
        <taxon>Paracoccaceae</taxon>
        <taxon>Pseudooceanicola</taxon>
    </lineage>
</organism>
<evidence type="ECO:0000256" key="4">
    <source>
        <dbReference type="ARBA" id="ARBA00022729"/>
    </source>
</evidence>
<dbReference type="eggNOG" id="COG0747">
    <property type="taxonomic scope" value="Bacteria"/>
</dbReference>
<dbReference type="HOGENOM" id="CLU_017028_7_4_5"/>
<gene>
    <name evidence="7" type="ORF">OB2597_09069</name>
</gene>
<dbReference type="InterPro" id="IPR000914">
    <property type="entry name" value="SBP_5_dom"/>
</dbReference>
<dbReference type="EMBL" id="AAMO01000002">
    <property type="protein sequence ID" value="EAQ04282.1"/>
    <property type="molecule type" value="Genomic_DNA"/>
</dbReference>
<sequence length="517" mass="57363">MATALSVSILGLTAPIAADAQNVLRWTSQGDALTLDPMSQNEGPTNAMNGTIYESLVSRNPSLELVPELAESWEPGPDGWTFKLREGVKFHDGADFTAEDVVFSFERAMAESSDFKEQAKNVASVEVIDDHTVKLVTDGPNPILANQLTSIMMVDKGWAEANDIVTPQNYAADEETYAVRNANGTGPFMVESRAPEELTVLVANPDWWGKDEFPGNLDRIEYRPISNAATRVAALLSGEVDFVLDPPLQDLERLRAADGLKVETVAQIRSIFFGMDQGIDTLRSSNLEENPFKDQKVREAFNLAIDREAIKRVAMEGLSFPTAMITPPGVMGNTPELDEPYGYDVERAKSLMEEAGYADGFSVQLDCPNDRYINDEAICQAAVSMLARIGVDVQLDAIPKAQHFPKIQNRTSDFYMLGWGVPTLDSHYVFSYLLAKDGSWNATGYDNERVNEITQLITTETDLEKRAALIDEAWQIVREEMPYLPLHHQVIAWAMSEDFDIPIAADDALRPRYVVKK</sequence>
<evidence type="ECO:0000313" key="8">
    <source>
        <dbReference type="Proteomes" id="UP000004318"/>
    </source>
</evidence>
<comment type="caution">
    <text evidence="7">The sequence shown here is derived from an EMBL/GenBank/DDBJ whole genome shotgun (WGS) entry which is preliminary data.</text>
</comment>
<keyword evidence="3" id="KW-0813">Transport</keyword>
<reference evidence="7 8" key="1">
    <citation type="journal article" date="2010" name="J. Bacteriol.">
        <title>Genome sequences of Oceanicola granulosus HTCC2516(T) and Oceanicola batsensis HTCC2597(TDelta).</title>
        <authorList>
            <person name="Thrash J.C."/>
            <person name="Cho J.C."/>
            <person name="Vergin K.L."/>
            <person name="Giovannoni S.J."/>
        </authorList>
    </citation>
    <scope>NUCLEOTIDE SEQUENCE [LARGE SCALE GENOMIC DNA]</scope>
    <source>
        <strain evidence="8">ATCC BAA-863 / DSM 15984 / KCTC 12145 / HTCC2597</strain>
    </source>
</reference>
<evidence type="ECO:0000313" key="7">
    <source>
        <dbReference type="EMBL" id="EAQ04282.1"/>
    </source>
</evidence>
<dbReference type="Gene3D" id="3.40.190.10">
    <property type="entry name" value="Periplasmic binding protein-like II"/>
    <property type="match status" value="1"/>
</dbReference>
<dbReference type="GO" id="GO:0015833">
    <property type="term" value="P:peptide transport"/>
    <property type="evidence" value="ECO:0007669"/>
    <property type="project" value="TreeGrafter"/>
</dbReference>
<dbReference type="PIRSF" id="PIRSF002741">
    <property type="entry name" value="MppA"/>
    <property type="match status" value="1"/>
</dbReference>
<feature type="chain" id="PRO_5002658767" evidence="5">
    <location>
        <begin position="21"/>
        <end position="517"/>
    </location>
</feature>